<dbReference type="KEGG" id="ahg:AHOG_03960"/>
<feature type="compositionally biased region" description="Basic and acidic residues" evidence="1">
    <location>
        <begin position="190"/>
        <end position="201"/>
    </location>
</feature>
<dbReference type="AlphaFoldDB" id="A0A221VY96"/>
<organism evidence="2 3">
    <name type="scientific">Actinoalloteichus hoggarensis</name>
    <dbReference type="NCBI Taxonomy" id="1470176"/>
    <lineage>
        <taxon>Bacteria</taxon>
        <taxon>Bacillati</taxon>
        <taxon>Actinomycetota</taxon>
        <taxon>Actinomycetes</taxon>
        <taxon>Pseudonocardiales</taxon>
        <taxon>Pseudonocardiaceae</taxon>
        <taxon>Actinoalloteichus</taxon>
    </lineage>
</organism>
<proteinExistence type="predicted"/>
<dbReference type="Proteomes" id="UP000204221">
    <property type="component" value="Chromosome"/>
</dbReference>
<feature type="region of interest" description="Disordered" evidence="1">
    <location>
        <begin position="104"/>
        <end position="214"/>
    </location>
</feature>
<sequence>MARIAEPDPFGTALVSGGLVASVHAIVEAPRRGLFDVGIEAGVDVHAASTGRSTGASSGRVSSPHAHTGMARLGELDGFERNAVHGLAERRPVLIVVDGAATRRGHGVVSGGGRSAGGARPVVDRRRGPGDPASRAWRRTADERLAGLDERRERRSARRWRRVSSGEGGRRDRGGWRRSAGVAGACGARCDPKNAEGRPDEDGSSGRVPGTAFRARDRGTHSGVLGLSTSPPRVLGVAACRARSRTTAAGGRGHLSRSRAGGARWRGWTGDRHEPTAGRARRDGTPGGMDRPTGIAASAMRRPSPRNEPGA</sequence>
<feature type="compositionally biased region" description="Basic and acidic residues" evidence="1">
    <location>
        <begin position="269"/>
        <end position="284"/>
    </location>
</feature>
<feature type="compositionally biased region" description="Low complexity" evidence="1">
    <location>
        <begin position="258"/>
        <end position="268"/>
    </location>
</feature>
<name>A0A221VY96_9PSEU</name>
<dbReference type="EMBL" id="CP022521">
    <property type="protein sequence ID" value="ASO18448.1"/>
    <property type="molecule type" value="Genomic_DNA"/>
</dbReference>
<feature type="compositionally biased region" description="Basic and acidic residues" evidence="1">
    <location>
        <begin position="139"/>
        <end position="153"/>
    </location>
</feature>
<evidence type="ECO:0000313" key="2">
    <source>
        <dbReference type="EMBL" id="ASO18448.1"/>
    </source>
</evidence>
<protein>
    <submittedName>
        <fullName evidence="2">Uncharacterized protein</fullName>
    </submittedName>
</protein>
<gene>
    <name evidence="2" type="ORF">AHOG_03960</name>
</gene>
<accession>A0A221VY96</accession>
<evidence type="ECO:0000256" key="1">
    <source>
        <dbReference type="SAM" id="MobiDB-lite"/>
    </source>
</evidence>
<keyword evidence="3" id="KW-1185">Reference proteome</keyword>
<reference evidence="2 3" key="1">
    <citation type="submission" date="2017-07" db="EMBL/GenBank/DDBJ databases">
        <title>Complete genome sequence of Actinoalloteichus hoggarensis DSM 45943, type strain of Actinoalloteichus hoggarensis.</title>
        <authorList>
            <person name="Ruckert C."/>
            <person name="Nouioui I."/>
            <person name="Willmese J."/>
            <person name="van Wezel G."/>
            <person name="Klenk H.-P."/>
            <person name="Kalinowski J."/>
            <person name="Zotchev S.B."/>
        </authorList>
    </citation>
    <scope>NUCLEOTIDE SEQUENCE [LARGE SCALE GENOMIC DNA]</scope>
    <source>
        <strain evidence="2 3">DSM 45943</strain>
    </source>
</reference>
<feature type="region of interest" description="Disordered" evidence="1">
    <location>
        <begin position="248"/>
        <end position="311"/>
    </location>
</feature>
<evidence type="ECO:0000313" key="3">
    <source>
        <dbReference type="Proteomes" id="UP000204221"/>
    </source>
</evidence>